<evidence type="ECO:0000313" key="1">
    <source>
        <dbReference type="EMBL" id="OUR75857.1"/>
    </source>
</evidence>
<dbReference type="EMBL" id="MAAF01000106">
    <property type="protein sequence ID" value="OUR75857.1"/>
    <property type="molecule type" value="Genomic_DNA"/>
</dbReference>
<evidence type="ECO:0000313" key="2">
    <source>
        <dbReference type="Proteomes" id="UP000243053"/>
    </source>
</evidence>
<name>A0A1Y5E5D0_COLPS</name>
<dbReference type="AlphaFoldDB" id="A0A1Y5E5D0"/>
<sequence>MKKKVNKGANLEKDRKELEAIFDDRLEKEKDFLKSKTTYFNKIKTDEFGFVNSSEEATSKVPQERPFIKLYIDDVVVLKGAPASCKGVLFALLRFLKYDNWIISLNKYDKEQIQKEVGFATLQQVTTALSELKKSGILMAVYSVEGKPQRGVFELNPYLFGKGDWKNNFANRSTQKLSVLYNGNGIDKNKQKEVINEDAIIEYIKAENDEDKKKDAITMLYKLRGAKEVIFNDDGTITIIENEVKND</sequence>
<evidence type="ECO:0008006" key="3">
    <source>
        <dbReference type="Google" id="ProtNLM"/>
    </source>
</evidence>
<dbReference type="Proteomes" id="UP000243053">
    <property type="component" value="Unassembled WGS sequence"/>
</dbReference>
<gene>
    <name evidence="1" type="ORF">A9Q75_17325</name>
</gene>
<organism evidence="1 2">
    <name type="scientific">Colwellia psychrerythraea</name>
    <name type="common">Vibrio psychroerythus</name>
    <dbReference type="NCBI Taxonomy" id="28229"/>
    <lineage>
        <taxon>Bacteria</taxon>
        <taxon>Pseudomonadati</taxon>
        <taxon>Pseudomonadota</taxon>
        <taxon>Gammaproteobacteria</taxon>
        <taxon>Alteromonadales</taxon>
        <taxon>Colwelliaceae</taxon>
        <taxon>Colwellia</taxon>
    </lineage>
</organism>
<proteinExistence type="predicted"/>
<reference evidence="2" key="1">
    <citation type="journal article" date="2017" name="Proc. Natl. Acad. Sci. U.S.A.">
        <title>Simulation of Deepwater Horizon oil plume reveals substrate specialization within a complex community of hydrocarbon degraders.</title>
        <authorList>
            <person name="Hu P."/>
            <person name="Dubinsky E.A."/>
            <person name="Probst A.J."/>
            <person name="Wang J."/>
            <person name="Sieber C.M.K."/>
            <person name="Tom L.M."/>
            <person name="Gardinali P."/>
            <person name="Banfield J.F."/>
            <person name="Atlas R.M."/>
            <person name="Andersen G.L."/>
        </authorList>
    </citation>
    <scope>NUCLEOTIDE SEQUENCE [LARGE SCALE GENOMIC DNA]</scope>
</reference>
<protein>
    <recommendedName>
        <fullName evidence="3">Plasmid replication protein RepL domain-containing protein</fullName>
    </recommendedName>
</protein>
<comment type="caution">
    <text evidence="1">The sequence shown here is derived from an EMBL/GenBank/DDBJ whole genome shotgun (WGS) entry which is preliminary data.</text>
</comment>
<accession>A0A1Y5E5D0</accession>